<dbReference type="GO" id="GO:0046403">
    <property type="term" value="F:polynucleotide 3'-phosphatase activity"/>
    <property type="evidence" value="ECO:0007669"/>
    <property type="project" value="TreeGrafter"/>
</dbReference>
<name>A0A151LJU1_PLARE</name>
<evidence type="ECO:0000313" key="3">
    <source>
        <dbReference type="Proteomes" id="UP000076359"/>
    </source>
</evidence>
<proteinExistence type="predicted"/>
<gene>
    <name evidence="2" type="ORF">PRSY57_0816700</name>
</gene>
<dbReference type="VEuPathDB" id="PlasmoDB:PRCDC_0816700"/>
<sequence>MDNLLKPLYNVKIRKNVCIKYLRFLYYLKKIKFRKEWNRYYSCVFQMSDGYMSINELVYKKLGTSINIKKVNNNNNNDNNNDNDNNNNNDNNNDNNNNDDNNEILFNCFINFFLRKSLKIASFDFDGTLINKYFSNKHNNNIIFDKERIPILDSLKKKKYEIVVFSNQTCVSSCVQDYEHLCSHKLPNFFFKIKNFKNSLNYFYKHFIITTQNEHDKKEKKNKKTNNNNNDNINNENIHNDNIHNDNINNENIHNENINNDNINNDNINNENIHNENNNNYYYYKIMYNNMEDIIVKKTKNNTYDKINQRKICFNIALYYCFLKLLNKKLQNSYNNTYLINKYNIMHMITSSFFLITEKRRNHLFYKNLKNRIVKLKNKNMYKLFCLYYNKNNKKYIHYNNYLKKYNIWKYLHFEKKIFFYYSYKKKKNSYILNYINYFFSFGKYGIEDIDIFTKPSEGQFCLYICLEFIKYLIILNCYFKKYLQLLKKKKRLIMDNESLYILLSLNKDIFSLDEVSELMDMVIYKKYNKNKQDTYRDNINDHPFNVNKLCLQIFDIYINSLLQKKKMNLSLTNSLKLQESKHLLFFINFFLNDQEQNTWKNYSSNSEMEKLINEQKKTKIRKIKNEQHDEQDVEQDVEQDDKEDDKEEDIFLKLLNNSDHFVTYIIINLMYKNKIIKNVAKKISHLFINNQDSFYVGDNIGRPFDKCDIDKKVISTNI</sequence>
<dbReference type="InterPro" id="IPR023214">
    <property type="entry name" value="HAD_sf"/>
</dbReference>
<evidence type="ECO:0000313" key="2">
    <source>
        <dbReference type="EMBL" id="KYN99265.1"/>
    </source>
</evidence>
<dbReference type="GO" id="GO:0003690">
    <property type="term" value="F:double-stranded DNA binding"/>
    <property type="evidence" value="ECO:0007669"/>
    <property type="project" value="TreeGrafter"/>
</dbReference>
<dbReference type="PANTHER" id="PTHR12083:SF9">
    <property type="entry name" value="BIFUNCTIONAL POLYNUCLEOTIDE PHOSPHATASE_KINASE"/>
    <property type="match status" value="1"/>
</dbReference>
<dbReference type="AlphaFoldDB" id="A0A151LJU1"/>
<dbReference type="GeneID" id="30953808"/>
<feature type="region of interest" description="Disordered" evidence="1">
    <location>
        <begin position="214"/>
        <end position="241"/>
    </location>
</feature>
<dbReference type="Pfam" id="PF08645">
    <property type="entry name" value="PNK3P"/>
    <property type="match status" value="1"/>
</dbReference>
<evidence type="ECO:0008006" key="4">
    <source>
        <dbReference type="Google" id="ProtNLM"/>
    </source>
</evidence>
<organism evidence="2 3">
    <name type="scientific">Plasmodium reichenowi</name>
    <dbReference type="NCBI Taxonomy" id="5854"/>
    <lineage>
        <taxon>Eukaryota</taxon>
        <taxon>Sar</taxon>
        <taxon>Alveolata</taxon>
        <taxon>Apicomplexa</taxon>
        <taxon>Aconoidasida</taxon>
        <taxon>Haemosporida</taxon>
        <taxon>Plasmodiidae</taxon>
        <taxon>Plasmodium</taxon>
        <taxon>Plasmodium (Laverania)</taxon>
    </lineage>
</organism>
<dbReference type="VEuPathDB" id="PlasmoDB:PRG01_0820300"/>
<dbReference type="Gene3D" id="3.40.50.1000">
    <property type="entry name" value="HAD superfamily/HAD-like"/>
    <property type="match status" value="1"/>
</dbReference>
<dbReference type="Proteomes" id="UP000076359">
    <property type="component" value="Chromosome 8"/>
</dbReference>
<dbReference type="InterPro" id="IPR013954">
    <property type="entry name" value="PNK3P"/>
</dbReference>
<dbReference type="SUPFAM" id="SSF56784">
    <property type="entry name" value="HAD-like"/>
    <property type="match status" value="1"/>
</dbReference>
<dbReference type="GO" id="GO:0006281">
    <property type="term" value="P:DNA repair"/>
    <property type="evidence" value="ECO:0007669"/>
    <property type="project" value="TreeGrafter"/>
</dbReference>
<comment type="caution">
    <text evidence="2">The sequence shown here is derived from an EMBL/GenBank/DDBJ whole genome shotgun (WGS) entry which is preliminary data.</text>
</comment>
<evidence type="ECO:0000256" key="1">
    <source>
        <dbReference type="SAM" id="MobiDB-lite"/>
    </source>
</evidence>
<protein>
    <recommendedName>
        <fullName evidence="4">Phosphatase</fullName>
    </recommendedName>
</protein>
<feature type="region of interest" description="Disordered" evidence="1">
    <location>
        <begin position="70"/>
        <end position="97"/>
    </location>
</feature>
<dbReference type="RefSeq" id="XP_019970569.1">
    <property type="nucleotide sequence ID" value="XM_020114729.1"/>
</dbReference>
<reference evidence="2 3" key="1">
    <citation type="journal article" date="2016" name="Nat. Commun.">
        <title>Genomes of cryptic chimpanzee Plasmodium species reveal key evolutionary events leading to human malaria.</title>
        <authorList>
            <person name="Sundararaman S.A."/>
            <person name="Plenderleith L.J."/>
            <person name="Liu W."/>
            <person name="Loy D.E."/>
            <person name="Learn G.H."/>
            <person name="Li Y."/>
            <person name="Shaw K.S."/>
            <person name="Ayouba A."/>
            <person name="Peeters M."/>
            <person name="Speede S."/>
            <person name="Shaw G.M."/>
            <person name="Bushman F.D."/>
            <person name="Brisson D."/>
            <person name="Rayner J.C."/>
            <person name="Sharp P.M."/>
            <person name="Hahn B.H."/>
        </authorList>
    </citation>
    <scope>NUCLEOTIDE SEQUENCE [LARGE SCALE GENOMIC DNA]</scope>
    <source>
        <strain evidence="2 3">SY57</strain>
    </source>
</reference>
<dbReference type="PANTHER" id="PTHR12083">
    <property type="entry name" value="BIFUNCTIONAL POLYNUCLEOTIDE PHOSPHATASE/KINASE"/>
    <property type="match status" value="1"/>
</dbReference>
<dbReference type="InterPro" id="IPR036412">
    <property type="entry name" value="HAD-like_sf"/>
</dbReference>
<feature type="compositionally biased region" description="Acidic residues" evidence="1">
    <location>
        <begin position="632"/>
        <end position="645"/>
    </location>
</feature>
<accession>A0A151LJU1</accession>
<dbReference type="KEGG" id="prei:PRSY57_0816700"/>
<feature type="compositionally biased region" description="Low complexity" evidence="1">
    <location>
        <begin position="72"/>
        <end position="97"/>
    </location>
</feature>
<dbReference type="EMBL" id="LVLA01000009">
    <property type="protein sequence ID" value="KYN99265.1"/>
    <property type="molecule type" value="Genomic_DNA"/>
</dbReference>
<feature type="region of interest" description="Disordered" evidence="1">
    <location>
        <begin position="625"/>
        <end position="645"/>
    </location>
</feature>
<feature type="compositionally biased region" description="Low complexity" evidence="1">
    <location>
        <begin position="225"/>
        <end position="237"/>
    </location>
</feature>
<dbReference type="GO" id="GO:0046404">
    <property type="term" value="F:ATP-dependent polydeoxyribonucleotide 5'-hydroxyl-kinase activity"/>
    <property type="evidence" value="ECO:0007669"/>
    <property type="project" value="TreeGrafter"/>
</dbReference>